<proteinExistence type="predicted"/>
<dbReference type="InterPro" id="IPR012334">
    <property type="entry name" value="Pectin_lyas_fold"/>
</dbReference>
<evidence type="ECO:0000256" key="1">
    <source>
        <dbReference type="SAM" id="MobiDB-lite"/>
    </source>
</evidence>
<sequence>MQAPPTSPAPPVAPRRHRRSKAVGLAALAVSMLMAFPTAQAAFGDEAAELPGGGDLGPNVMVFDPSTPDIQGKVDEVFKKQESNQFGDERYALMFKPGTYDNINAQIGFYTSIAGLGLNPDDTTFNGDVTVDAGWFDGNATQNFWRSAENLALNPVSGTDRWAVSQAAPFRRMHVKGGLNLAPDGYGWASGGYIADSKIDGEVGPYSQQQWYTRDSSVGGWGNGVWNMTFSGVEGAPAQSFPEPPYTTLETTPVSREKPFLYLDGDDYKVFVPAKRTNARGTTWADGTPEGESIPLDQFYVVKEGATAETINAAVEQGLHLLFTPGVYHVDQPIEIDRENTVALGLGLATIIPDNGVTALKVGDVDGVKVAGLLVDAGPDNSETLVEVGPEGASADHSANPTSLQDVFVRVGGAGAGKATTGMVVNSNDTIVDHTWLWRADHGEGVGWETNRSDYGLTVNGDNVLATGLFVEHFNKYDVQWNGENGKTIFFQNEKAYDAPNQDAIQNGDTKGYAAYKVADSVTTHEGWGMGSYCFFNVDPTIQQHHGFQAPVKSGVKFHDLLVVSLGGKGQYEHVINDTGDPTSGDTTVPSQVVSFP</sequence>
<feature type="signal peptide" evidence="2">
    <location>
        <begin position="1"/>
        <end position="41"/>
    </location>
</feature>
<dbReference type="EMBL" id="CP109535">
    <property type="protein sequence ID" value="WTY95602.1"/>
    <property type="molecule type" value="Genomic_DNA"/>
</dbReference>
<accession>A0AAU3GR03</accession>
<organism evidence="3">
    <name type="scientific">Streptomyces sp. NBC_01401</name>
    <dbReference type="NCBI Taxonomy" id="2903854"/>
    <lineage>
        <taxon>Bacteria</taxon>
        <taxon>Bacillati</taxon>
        <taxon>Actinomycetota</taxon>
        <taxon>Actinomycetes</taxon>
        <taxon>Kitasatosporales</taxon>
        <taxon>Streptomycetaceae</taxon>
        <taxon>Streptomyces</taxon>
    </lineage>
</organism>
<keyword evidence="2" id="KW-0732">Signal</keyword>
<dbReference type="Gene3D" id="2.160.20.10">
    <property type="entry name" value="Single-stranded right-handed beta-helix, Pectin lyase-like"/>
    <property type="match status" value="1"/>
</dbReference>
<name>A0AAU3GR03_9ACTN</name>
<dbReference type="InterPro" id="IPR059186">
    <property type="entry name" value="SACTE_4363"/>
</dbReference>
<evidence type="ECO:0000313" key="3">
    <source>
        <dbReference type="EMBL" id="WTY95602.1"/>
    </source>
</evidence>
<feature type="region of interest" description="Disordered" evidence="1">
    <location>
        <begin position="578"/>
        <end position="597"/>
    </location>
</feature>
<feature type="chain" id="PRO_5044018896" evidence="2">
    <location>
        <begin position="42"/>
        <end position="597"/>
    </location>
</feature>
<protein>
    <submittedName>
        <fullName evidence="3">Coagulation factor 5/8 type domain-containing protein</fullName>
    </submittedName>
</protein>
<dbReference type="AlphaFoldDB" id="A0AAU3GR03"/>
<reference evidence="3" key="1">
    <citation type="submission" date="2022-10" db="EMBL/GenBank/DDBJ databases">
        <title>The complete genomes of actinobacterial strains from the NBC collection.</title>
        <authorList>
            <person name="Joergensen T.S."/>
            <person name="Alvarez Arevalo M."/>
            <person name="Sterndorff E.B."/>
            <person name="Faurdal D."/>
            <person name="Vuksanovic O."/>
            <person name="Mourched A.-S."/>
            <person name="Charusanti P."/>
            <person name="Shaw S."/>
            <person name="Blin K."/>
            <person name="Weber T."/>
        </authorList>
    </citation>
    <scope>NUCLEOTIDE SEQUENCE</scope>
    <source>
        <strain evidence="3">NBC_01401</strain>
    </source>
</reference>
<dbReference type="CDD" id="cd23669">
    <property type="entry name" value="GH55_SacteLam55A-like"/>
    <property type="match status" value="1"/>
</dbReference>
<feature type="compositionally biased region" description="Polar residues" evidence="1">
    <location>
        <begin position="580"/>
        <end position="597"/>
    </location>
</feature>
<evidence type="ECO:0000256" key="2">
    <source>
        <dbReference type="SAM" id="SignalP"/>
    </source>
</evidence>
<gene>
    <name evidence="3" type="ORF">OG626_12185</name>
</gene>